<dbReference type="Proteomes" id="UP000000496">
    <property type="component" value="Chromosome gsn.131"/>
</dbReference>
<proteinExistence type="predicted"/>
<gene>
    <name evidence="1" type="ordered locus">SNE_A23800</name>
</gene>
<reference evidence="1 2" key="2">
    <citation type="journal article" date="2011" name="Mol. Biol. Evol.">
        <title>Unity in variety--the pan-genome of the Chlamydiae.</title>
        <authorList>
            <person name="Collingro A."/>
            <person name="Tischler P."/>
            <person name="Weinmaier T."/>
            <person name="Penz T."/>
            <person name="Heinz E."/>
            <person name="Brunham R.C."/>
            <person name="Read T.D."/>
            <person name="Bavoil P.M."/>
            <person name="Sachse K."/>
            <person name="Kahane S."/>
            <person name="Friedman M.G."/>
            <person name="Rattei T."/>
            <person name="Myers G.S."/>
            <person name="Horn M."/>
        </authorList>
    </citation>
    <scope>NUCLEOTIDE SEQUENCE [LARGE SCALE GENOMIC DNA]</scope>
    <source>
        <strain evidence="2">ATCC VR-1471 / Z</strain>
    </source>
</reference>
<accession>F8L4K1</accession>
<protein>
    <submittedName>
        <fullName evidence="1">Uncharacterized protein</fullName>
    </submittedName>
</protein>
<sequence>MWMKQRIRELIDLEWGAHAKNEMWEDVLSQNPLYSTIMGRKVGIGCIKNHSCELFHAFPDFQTHLKNIEVFGNLVICDVEFIASHQNFFRCEESSDEGVIIKSDFCEQFSKLKPSGTKLVQPAELFLYLIEEKLSEFRFKKILCLCTVSSAFKLR</sequence>
<dbReference type="EMBL" id="FR872582">
    <property type="protein sequence ID" value="CCB90257.1"/>
    <property type="molecule type" value="Genomic_DNA"/>
</dbReference>
<name>F8L4K1_SIMNZ</name>
<keyword evidence="2" id="KW-1185">Reference proteome</keyword>
<dbReference type="KEGG" id="sng:SNE_A23800"/>
<dbReference type="SUPFAM" id="SSF54427">
    <property type="entry name" value="NTF2-like"/>
    <property type="match status" value="1"/>
</dbReference>
<evidence type="ECO:0000313" key="2">
    <source>
        <dbReference type="Proteomes" id="UP000000496"/>
    </source>
</evidence>
<dbReference type="AlphaFoldDB" id="F8L4K1"/>
<dbReference type="Gene3D" id="3.10.450.50">
    <property type="match status" value="1"/>
</dbReference>
<organism evidence="1 2">
    <name type="scientific">Simkania negevensis (strain ATCC VR-1471 / DSM 27360 / Z)</name>
    <dbReference type="NCBI Taxonomy" id="331113"/>
    <lineage>
        <taxon>Bacteria</taxon>
        <taxon>Pseudomonadati</taxon>
        <taxon>Chlamydiota</taxon>
        <taxon>Chlamydiia</taxon>
        <taxon>Parachlamydiales</taxon>
        <taxon>Simkaniaceae</taxon>
        <taxon>Simkania</taxon>
    </lineage>
</organism>
<dbReference type="HOGENOM" id="CLU_1694337_0_0_0"/>
<dbReference type="eggNOG" id="COG5485">
    <property type="taxonomic scope" value="Bacteria"/>
</dbReference>
<dbReference type="InterPro" id="IPR032710">
    <property type="entry name" value="NTF2-like_dom_sf"/>
</dbReference>
<reference key="1">
    <citation type="journal article" date="2011" name="Mol. Biol. Evol.">
        <title>Unity in variety -- the pan-genome of the Chlamydiae.</title>
        <authorList>
            <person name="Collingro A."/>
            <person name="Tischler P."/>
            <person name="Weinmaier T."/>
            <person name="Penz T."/>
            <person name="Heinz E."/>
            <person name="Brunham R.C."/>
            <person name="Read T.D."/>
            <person name="Bavoil P.M."/>
            <person name="Sachse K."/>
            <person name="Kahane S."/>
            <person name="Friedman M.G."/>
            <person name="Rattei T."/>
            <person name="Myers G.S.A."/>
            <person name="Horn M."/>
        </authorList>
    </citation>
    <scope>NUCLEOTIDE SEQUENCE</scope>
    <source>
        <strain>Z</strain>
    </source>
</reference>
<evidence type="ECO:0000313" key="1">
    <source>
        <dbReference type="EMBL" id="CCB90257.1"/>
    </source>
</evidence>
<dbReference type="STRING" id="331113.SNE_A23800"/>